<dbReference type="EMBL" id="CP157960">
    <property type="protein sequence ID" value="XBT92140.1"/>
    <property type="molecule type" value="Genomic_DNA"/>
</dbReference>
<keyword evidence="2" id="KW-0560">Oxidoreductase</keyword>
<dbReference type="AlphaFoldDB" id="A0AAU7RPP0"/>
<dbReference type="PANTHER" id="PTHR10696">
    <property type="entry name" value="GAMMA-BUTYROBETAINE HYDROXYLASE-RELATED"/>
    <property type="match status" value="1"/>
</dbReference>
<dbReference type="RefSeq" id="WP_349956563.1">
    <property type="nucleotide sequence ID" value="NZ_CP157960.1"/>
</dbReference>
<feature type="compositionally biased region" description="Basic and acidic residues" evidence="3">
    <location>
        <begin position="1"/>
        <end position="13"/>
    </location>
</feature>
<evidence type="ECO:0000256" key="2">
    <source>
        <dbReference type="ARBA" id="ARBA00023002"/>
    </source>
</evidence>
<dbReference type="Pfam" id="PF02668">
    <property type="entry name" value="TauD"/>
    <property type="match status" value="1"/>
</dbReference>
<dbReference type="GO" id="GO:0016706">
    <property type="term" value="F:2-oxoglutarate-dependent dioxygenase activity"/>
    <property type="evidence" value="ECO:0007669"/>
    <property type="project" value="UniProtKB-ARBA"/>
</dbReference>
<proteinExistence type="predicted"/>
<protein>
    <submittedName>
        <fullName evidence="5">TauD/TfdA family dioxygenase</fullName>
    </submittedName>
</protein>
<evidence type="ECO:0000259" key="4">
    <source>
        <dbReference type="Pfam" id="PF02668"/>
    </source>
</evidence>
<dbReference type="InterPro" id="IPR042098">
    <property type="entry name" value="TauD-like_sf"/>
</dbReference>
<sequence length="338" mass="37392">MDTHHQTRTKDHNPSPSGLDTFLSGEIEVLRVSASVGGPNTISDAIESYHEVEPRVVAHLNKSGAVLFRGFAMTDAAALRSFAAETSDGLWGYVNGNSPRTKLGDGIYTASEYPPHLPISLHNELSYSATWPGRIYFSCPQPAPVGGMACMADSRTIFDCMPKSVPDLFEKHGGVRYVRVLPGRPGFGATWQQTFDTADLSEVRRFCQENENLLEILDDGYIRVSNVTPAYRLDPESGRRIWFNQADQFHPSGLPADTYEALLDIYDGNESLFPQNASFGDGTPIPLELLADIRSIQESCQRTFPWEANDVLILNNSLVAHGRLPFEGPRQLYVALTR</sequence>
<gene>
    <name evidence="5" type="ORF">ABM479_15260</name>
</gene>
<feature type="region of interest" description="Disordered" evidence="3">
    <location>
        <begin position="1"/>
        <end position="20"/>
    </location>
</feature>
<dbReference type="PANTHER" id="PTHR10696:SF21">
    <property type="entry name" value="TAUD_TFDA-LIKE DOMAIN-CONTAINING PROTEIN"/>
    <property type="match status" value="1"/>
</dbReference>
<accession>A0AAU7RPP0</accession>
<feature type="domain" description="TauD/TfdA-like" evidence="4">
    <location>
        <begin position="54"/>
        <end position="335"/>
    </location>
</feature>
<reference evidence="5" key="1">
    <citation type="submission" date="2024-06" db="EMBL/GenBank/DDBJ databases">
        <authorList>
            <person name="Li T."/>
            <person name="Gao R."/>
        </authorList>
    </citation>
    <scope>NUCLEOTIDE SEQUENCE</scope>
    <source>
        <strain evidence="5">ZPR3</strain>
    </source>
</reference>
<organism evidence="5">
    <name type="scientific">Rhizobium sp. ZPR3</name>
    <dbReference type="NCBI Taxonomy" id="3158967"/>
    <lineage>
        <taxon>Bacteria</taxon>
        <taxon>Pseudomonadati</taxon>
        <taxon>Pseudomonadota</taxon>
        <taxon>Alphaproteobacteria</taxon>
        <taxon>Hyphomicrobiales</taxon>
        <taxon>Rhizobiaceae</taxon>
        <taxon>Rhizobium/Agrobacterium group</taxon>
        <taxon>Rhizobium</taxon>
    </lineage>
</organism>
<dbReference type="SUPFAM" id="SSF51197">
    <property type="entry name" value="Clavaminate synthase-like"/>
    <property type="match status" value="1"/>
</dbReference>
<comment type="cofactor">
    <cofactor evidence="1">
        <name>Fe(2+)</name>
        <dbReference type="ChEBI" id="CHEBI:29033"/>
    </cofactor>
</comment>
<name>A0AAU7RPP0_9HYPH</name>
<evidence type="ECO:0000256" key="3">
    <source>
        <dbReference type="SAM" id="MobiDB-lite"/>
    </source>
</evidence>
<evidence type="ECO:0000256" key="1">
    <source>
        <dbReference type="ARBA" id="ARBA00001954"/>
    </source>
</evidence>
<dbReference type="InterPro" id="IPR003819">
    <property type="entry name" value="TauD/TfdA-like"/>
</dbReference>
<evidence type="ECO:0000313" key="5">
    <source>
        <dbReference type="EMBL" id="XBT92140.1"/>
    </source>
</evidence>
<dbReference type="Gene3D" id="3.60.130.10">
    <property type="entry name" value="Clavaminate synthase-like"/>
    <property type="match status" value="1"/>
</dbReference>
<keyword evidence="5" id="KW-0223">Dioxygenase</keyword>
<dbReference type="InterPro" id="IPR050411">
    <property type="entry name" value="AlphaKG_dependent_hydroxylases"/>
</dbReference>